<comment type="caution">
    <text evidence="1">The sequence shown here is derived from an EMBL/GenBank/DDBJ whole genome shotgun (WGS) entry which is preliminary data.</text>
</comment>
<dbReference type="Pfam" id="PF21810">
    <property type="entry name" value="DUF6880"/>
    <property type="match status" value="1"/>
</dbReference>
<proteinExistence type="predicted"/>
<dbReference type="RefSeq" id="WP_367625598.1">
    <property type="nucleotide sequence ID" value="NZ_JBFNQD010000009.1"/>
</dbReference>
<accession>A0ABV3PSH8</accession>
<dbReference type="InterPro" id="IPR049245">
    <property type="entry name" value="DUF6880"/>
</dbReference>
<organism evidence="1 2">
    <name type="scientific">Labrys neptuniae</name>
    <dbReference type="NCBI Taxonomy" id="376174"/>
    <lineage>
        <taxon>Bacteria</taxon>
        <taxon>Pseudomonadati</taxon>
        <taxon>Pseudomonadota</taxon>
        <taxon>Alphaproteobacteria</taxon>
        <taxon>Hyphomicrobiales</taxon>
        <taxon>Xanthobacteraceae</taxon>
        <taxon>Labrys</taxon>
    </lineage>
</organism>
<keyword evidence="2" id="KW-1185">Reference proteome</keyword>
<protein>
    <submittedName>
        <fullName evidence="1">DUF6880 family protein</fullName>
    </submittedName>
</protein>
<gene>
    <name evidence="1" type="ORF">ABXS05_23820</name>
</gene>
<evidence type="ECO:0000313" key="2">
    <source>
        <dbReference type="Proteomes" id="UP001555786"/>
    </source>
</evidence>
<sequence>MAAKSKFTAATLAELGPAKLAELIVEEAQANPAFRKRVIAALAGTQGPEAVAKLVERRLAALEKARSFIDWPRIKEFEKDLAATLASITDEIGPASAPLAIDLLLRFLATAGGVFARTLSSGRLEDLYGAAAAALGPLAVRLEPADRAGLPDRVMTFVDWAGDVAPGIIASLLERASAHDLDRWDRLLADKVVALKSAYAAHSYRELRQTIALQRGDLDGWVALESQKPGQLRDGLAVAERLLDAGRAEEALAWLDIEEPSRLAYADALDLADGVTKRDFRLPARSALKARILEALGRGQEAQDLRWATFEVTLNPDILRAYLTRLDDFAEFEVLDRAFSHALAAKTRYRALYFLSEWPRLDYAARLVLDFGLVWDGRHYQVLQSVADRLQEEQPLAATLLYRALVEEILTKGKSAAYGHGAAYLARLDDLATRLDPAALAKLGRLSHADWQAYLRQQHGRKASFWAHVAK</sequence>
<name>A0ABV3PSH8_9HYPH</name>
<evidence type="ECO:0000313" key="1">
    <source>
        <dbReference type="EMBL" id="MEW9308602.1"/>
    </source>
</evidence>
<dbReference type="EMBL" id="JBFNQD010000009">
    <property type="protein sequence ID" value="MEW9308602.1"/>
    <property type="molecule type" value="Genomic_DNA"/>
</dbReference>
<dbReference type="Proteomes" id="UP001555786">
    <property type="component" value="Unassembled WGS sequence"/>
</dbReference>
<reference evidence="1 2" key="1">
    <citation type="submission" date="2024-07" db="EMBL/GenBank/DDBJ databases">
        <title>Description of Labrys sedimenti sp. nov., isolated from a diclofenac-degrading enrichment culture.</title>
        <authorList>
            <person name="Tancsics A."/>
            <person name="Csepanyi A."/>
        </authorList>
    </citation>
    <scope>NUCLEOTIDE SEQUENCE [LARGE SCALE GENOMIC DNA]</scope>
    <source>
        <strain evidence="1 2">LMG 23578</strain>
    </source>
</reference>